<sequence length="401" mass="39873">MDDDVVSTAVLDRTARLPERDRRRWLSVVALGIGAFAIGTDMFAMAGILSGISHDLGVTVGAAGLTVTVFALAYAIGAVLLSALLGSWPLRRVLIGSAGLFGTMSVLSAVAPALPALLAARVLGALAASVYVPAACAAAVAAVPASHRGRALSVILGGTATAMVLGAPLGVALASMLSWRAAFGLVAGLAVATVIALLLTRAGSGPLMRATVCERLRPMRSPAVVGVLGVTFLVMTASYSMYTYLPLLVAAGAGPLGLGLLIGAFGIGGMLGTWWGGSAADRSGPRRVVLPAVAVLAVAFAALPHVATTVPGSPAVMVAWGIAAWAFVPAQQHRLIGLGAGSAPLLLALNSSAIHLGSAAGALSGGLVVDTAGVGRLWVIAVACCAAGLAVHGILTREVRA</sequence>
<feature type="transmembrane region" description="Helical" evidence="6">
    <location>
        <begin position="335"/>
        <end position="357"/>
    </location>
</feature>
<feature type="transmembrane region" description="Helical" evidence="6">
    <location>
        <begin position="288"/>
        <end position="306"/>
    </location>
</feature>
<dbReference type="InterPro" id="IPR036259">
    <property type="entry name" value="MFS_trans_sf"/>
</dbReference>
<dbReference type="RefSeq" id="WP_346122985.1">
    <property type="nucleotide sequence ID" value="NZ_BAAAXC010000014.1"/>
</dbReference>
<protein>
    <submittedName>
        <fullName evidence="8">MFS transporter</fullName>
    </submittedName>
</protein>
<evidence type="ECO:0000313" key="9">
    <source>
        <dbReference type="Proteomes" id="UP001589646"/>
    </source>
</evidence>
<organism evidence="8 9">
    <name type="scientific">Nonomuraea roseola</name>
    <dbReference type="NCBI Taxonomy" id="46179"/>
    <lineage>
        <taxon>Bacteria</taxon>
        <taxon>Bacillati</taxon>
        <taxon>Actinomycetota</taxon>
        <taxon>Actinomycetes</taxon>
        <taxon>Streptosporangiales</taxon>
        <taxon>Streptosporangiaceae</taxon>
        <taxon>Nonomuraea</taxon>
    </lineage>
</organism>
<feature type="transmembrane region" description="Helical" evidence="6">
    <location>
        <begin position="221"/>
        <end position="242"/>
    </location>
</feature>
<evidence type="ECO:0000256" key="1">
    <source>
        <dbReference type="ARBA" id="ARBA00004651"/>
    </source>
</evidence>
<dbReference type="InterPro" id="IPR050189">
    <property type="entry name" value="MFS_Efflux_Transporters"/>
</dbReference>
<proteinExistence type="predicted"/>
<dbReference type="EMBL" id="JBHMCE010000002">
    <property type="protein sequence ID" value="MFB9526142.1"/>
    <property type="molecule type" value="Genomic_DNA"/>
</dbReference>
<dbReference type="Proteomes" id="UP001589646">
    <property type="component" value="Unassembled WGS sequence"/>
</dbReference>
<evidence type="ECO:0000256" key="2">
    <source>
        <dbReference type="ARBA" id="ARBA00022475"/>
    </source>
</evidence>
<keyword evidence="5 6" id="KW-0472">Membrane</keyword>
<keyword evidence="3 6" id="KW-0812">Transmembrane</keyword>
<dbReference type="Gene3D" id="1.20.1250.20">
    <property type="entry name" value="MFS general substrate transporter like domains"/>
    <property type="match status" value="2"/>
</dbReference>
<feature type="transmembrane region" description="Helical" evidence="6">
    <location>
        <begin position="93"/>
        <end position="114"/>
    </location>
</feature>
<accession>A0ABV5PSE6</accession>
<comment type="caution">
    <text evidence="8">The sequence shown here is derived from an EMBL/GenBank/DDBJ whole genome shotgun (WGS) entry which is preliminary data.</text>
</comment>
<evidence type="ECO:0000256" key="3">
    <source>
        <dbReference type="ARBA" id="ARBA00022692"/>
    </source>
</evidence>
<keyword evidence="2" id="KW-1003">Cell membrane</keyword>
<dbReference type="PANTHER" id="PTHR43124">
    <property type="entry name" value="PURINE EFFLUX PUMP PBUE"/>
    <property type="match status" value="1"/>
</dbReference>
<dbReference type="PROSITE" id="PS50850">
    <property type="entry name" value="MFS"/>
    <property type="match status" value="1"/>
</dbReference>
<evidence type="ECO:0000256" key="5">
    <source>
        <dbReference type="ARBA" id="ARBA00023136"/>
    </source>
</evidence>
<feature type="transmembrane region" description="Helical" evidence="6">
    <location>
        <begin position="181"/>
        <end position="200"/>
    </location>
</feature>
<feature type="transmembrane region" description="Helical" evidence="6">
    <location>
        <begin position="58"/>
        <end position="81"/>
    </location>
</feature>
<feature type="transmembrane region" description="Helical" evidence="6">
    <location>
        <begin position="248"/>
        <end position="276"/>
    </location>
</feature>
<evidence type="ECO:0000259" key="7">
    <source>
        <dbReference type="PROSITE" id="PS50850"/>
    </source>
</evidence>
<dbReference type="Pfam" id="PF07690">
    <property type="entry name" value="MFS_1"/>
    <property type="match status" value="1"/>
</dbReference>
<feature type="transmembrane region" description="Helical" evidence="6">
    <location>
        <begin position="154"/>
        <end position="175"/>
    </location>
</feature>
<feature type="transmembrane region" description="Helical" evidence="6">
    <location>
        <begin position="25"/>
        <end position="52"/>
    </location>
</feature>
<feature type="transmembrane region" description="Helical" evidence="6">
    <location>
        <begin position="120"/>
        <end position="142"/>
    </location>
</feature>
<evidence type="ECO:0000313" key="8">
    <source>
        <dbReference type="EMBL" id="MFB9526142.1"/>
    </source>
</evidence>
<keyword evidence="4 6" id="KW-1133">Transmembrane helix</keyword>
<name>A0ABV5PSE6_9ACTN</name>
<comment type="subcellular location">
    <subcellularLocation>
        <location evidence="1">Cell membrane</location>
        <topology evidence="1">Multi-pass membrane protein</topology>
    </subcellularLocation>
</comment>
<gene>
    <name evidence="8" type="ORF">ACFFRN_05900</name>
</gene>
<dbReference type="InterPro" id="IPR020846">
    <property type="entry name" value="MFS_dom"/>
</dbReference>
<feature type="transmembrane region" description="Helical" evidence="6">
    <location>
        <begin position="377"/>
        <end position="395"/>
    </location>
</feature>
<feature type="domain" description="Major facilitator superfamily (MFS) profile" evidence="7">
    <location>
        <begin position="27"/>
        <end position="400"/>
    </location>
</feature>
<feature type="transmembrane region" description="Helical" evidence="6">
    <location>
        <begin position="312"/>
        <end position="328"/>
    </location>
</feature>
<evidence type="ECO:0000256" key="6">
    <source>
        <dbReference type="SAM" id="Phobius"/>
    </source>
</evidence>
<dbReference type="PANTHER" id="PTHR43124:SF10">
    <property type="entry name" value="PURINE EFFLUX PUMP PBUE"/>
    <property type="match status" value="1"/>
</dbReference>
<dbReference type="InterPro" id="IPR011701">
    <property type="entry name" value="MFS"/>
</dbReference>
<dbReference type="SUPFAM" id="SSF103473">
    <property type="entry name" value="MFS general substrate transporter"/>
    <property type="match status" value="1"/>
</dbReference>
<keyword evidence="9" id="KW-1185">Reference proteome</keyword>
<dbReference type="CDD" id="cd17324">
    <property type="entry name" value="MFS_NepI_like"/>
    <property type="match status" value="1"/>
</dbReference>
<evidence type="ECO:0000256" key="4">
    <source>
        <dbReference type="ARBA" id="ARBA00022989"/>
    </source>
</evidence>
<reference evidence="8 9" key="1">
    <citation type="submission" date="2024-09" db="EMBL/GenBank/DDBJ databases">
        <authorList>
            <person name="Sun Q."/>
            <person name="Mori K."/>
        </authorList>
    </citation>
    <scope>NUCLEOTIDE SEQUENCE [LARGE SCALE GENOMIC DNA]</scope>
    <source>
        <strain evidence="8 9">JCM 3323</strain>
    </source>
</reference>